<keyword evidence="2" id="KW-0732">Signal</keyword>
<dbReference type="EMBL" id="MU826849">
    <property type="protein sequence ID" value="KAJ7371276.1"/>
    <property type="molecule type" value="Genomic_DNA"/>
</dbReference>
<accession>A0A9X0CQ31</accession>
<feature type="signal peptide" evidence="2">
    <location>
        <begin position="1"/>
        <end position="19"/>
    </location>
</feature>
<dbReference type="OrthoDB" id="381520at2759"/>
<dbReference type="Proteomes" id="UP001163046">
    <property type="component" value="Unassembled WGS sequence"/>
</dbReference>
<comment type="caution">
    <text evidence="3">The sequence shown here is derived from an EMBL/GenBank/DDBJ whole genome shotgun (WGS) entry which is preliminary data.</text>
</comment>
<evidence type="ECO:0000256" key="2">
    <source>
        <dbReference type="SAM" id="SignalP"/>
    </source>
</evidence>
<keyword evidence="4" id="KW-1185">Reference proteome</keyword>
<gene>
    <name evidence="3" type="ORF">OS493_026920</name>
</gene>
<evidence type="ECO:0000313" key="4">
    <source>
        <dbReference type="Proteomes" id="UP001163046"/>
    </source>
</evidence>
<dbReference type="AlphaFoldDB" id="A0A9X0CQ31"/>
<dbReference type="InterPro" id="IPR011990">
    <property type="entry name" value="TPR-like_helical_dom_sf"/>
</dbReference>
<protein>
    <recommendedName>
        <fullName evidence="5">Secreted protein</fullName>
    </recommendedName>
</protein>
<dbReference type="Gene3D" id="1.25.40.10">
    <property type="entry name" value="Tetratricopeptide repeat domain"/>
    <property type="match status" value="1"/>
</dbReference>
<sequence length="92" mass="10741">MSMLQLVTVTWVLFTRLSATFEQAKEYHHRALKIRLKELGPEHVNVPTDHVNMGTVQYDLVERQQFTESNNPSPPIGPRHYVRVKREGSRSR</sequence>
<feature type="non-terminal residue" evidence="3">
    <location>
        <position position="92"/>
    </location>
</feature>
<evidence type="ECO:0000256" key="1">
    <source>
        <dbReference type="SAM" id="MobiDB-lite"/>
    </source>
</evidence>
<evidence type="ECO:0008006" key="5">
    <source>
        <dbReference type="Google" id="ProtNLM"/>
    </source>
</evidence>
<reference evidence="3" key="1">
    <citation type="submission" date="2023-01" db="EMBL/GenBank/DDBJ databases">
        <title>Genome assembly of the deep-sea coral Lophelia pertusa.</title>
        <authorList>
            <person name="Herrera S."/>
            <person name="Cordes E."/>
        </authorList>
    </citation>
    <scope>NUCLEOTIDE SEQUENCE</scope>
    <source>
        <strain evidence="3">USNM1676648</strain>
        <tissue evidence="3">Polyp</tissue>
    </source>
</reference>
<feature type="chain" id="PRO_5040920709" description="Secreted protein" evidence="2">
    <location>
        <begin position="20"/>
        <end position="92"/>
    </location>
</feature>
<feature type="region of interest" description="Disordered" evidence="1">
    <location>
        <begin position="67"/>
        <end position="92"/>
    </location>
</feature>
<proteinExistence type="predicted"/>
<organism evidence="3 4">
    <name type="scientific">Desmophyllum pertusum</name>
    <dbReference type="NCBI Taxonomy" id="174260"/>
    <lineage>
        <taxon>Eukaryota</taxon>
        <taxon>Metazoa</taxon>
        <taxon>Cnidaria</taxon>
        <taxon>Anthozoa</taxon>
        <taxon>Hexacorallia</taxon>
        <taxon>Scleractinia</taxon>
        <taxon>Caryophylliina</taxon>
        <taxon>Caryophylliidae</taxon>
        <taxon>Desmophyllum</taxon>
    </lineage>
</organism>
<evidence type="ECO:0000313" key="3">
    <source>
        <dbReference type="EMBL" id="KAJ7371276.1"/>
    </source>
</evidence>
<name>A0A9X0CQ31_9CNID</name>